<dbReference type="GO" id="GO:0051539">
    <property type="term" value="F:4 iron, 4 sulfur cluster binding"/>
    <property type="evidence" value="ECO:0007669"/>
    <property type="project" value="TreeGrafter"/>
</dbReference>
<gene>
    <name evidence="3" type="primary">iscA</name>
    <name evidence="3" type="ORF">GILLIAM_02301</name>
    <name evidence="2" type="ORF">OTSGILL_0774</name>
</gene>
<accession>A0A0F3MC98</accession>
<reference evidence="3" key="3">
    <citation type="submission" date="2018-03" db="EMBL/GenBank/DDBJ databases">
        <authorList>
            <person name="Keele B.F."/>
        </authorList>
    </citation>
    <scope>NUCLEOTIDE SEQUENCE [LARGE SCALE GENOMIC DNA]</scope>
    <source>
        <strain evidence="3">Gilliam</strain>
    </source>
</reference>
<dbReference type="Gene3D" id="2.60.300.12">
    <property type="entry name" value="HesB-like domain"/>
    <property type="match status" value="1"/>
</dbReference>
<dbReference type="NCBIfam" id="TIGR00049">
    <property type="entry name" value="iron-sulfur cluster assembly accessory protein"/>
    <property type="match status" value="1"/>
</dbReference>
<name>A0A0F3MC98_ORITS</name>
<proteinExistence type="predicted"/>
<dbReference type="EMBL" id="LANO01000008">
    <property type="protein sequence ID" value="KJV53413.1"/>
    <property type="molecule type" value="Genomic_DNA"/>
</dbReference>
<protein>
    <submittedName>
        <fullName evidence="2">Iron-sulfur cluster assembly accessory family protein</fullName>
    </submittedName>
    <submittedName>
        <fullName evidence="3">Iron-sulfur cluster assembly accessory protein</fullName>
    </submittedName>
</protein>
<dbReference type="InterPro" id="IPR000361">
    <property type="entry name" value="ATAP_core_dom"/>
</dbReference>
<dbReference type="GO" id="GO:0051537">
    <property type="term" value="F:2 iron, 2 sulfur cluster binding"/>
    <property type="evidence" value="ECO:0007669"/>
    <property type="project" value="UniProtKB-ARBA"/>
</dbReference>
<dbReference type="InterPro" id="IPR035903">
    <property type="entry name" value="HesB-like_dom_sf"/>
</dbReference>
<dbReference type="RefSeq" id="WP_047220397.1">
    <property type="nucleotide sequence ID" value="NZ_LS398551.1"/>
</dbReference>
<dbReference type="AlphaFoldDB" id="A0A0F3MC98"/>
<evidence type="ECO:0000259" key="1">
    <source>
        <dbReference type="Pfam" id="PF01521"/>
    </source>
</evidence>
<keyword evidence="5" id="KW-1185">Reference proteome</keyword>
<evidence type="ECO:0000313" key="5">
    <source>
        <dbReference type="Proteomes" id="UP000244959"/>
    </source>
</evidence>
<dbReference type="EMBL" id="LS398551">
    <property type="protein sequence ID" value="SPR11472.1"/>
    <property type="molecule type" value="Genomic_DNA"/>
</dbReference>
<reference evidence="5" key="2">
    <citation type="submission" date="2018-03" db="EMBL/GenBank/DDBJ databases">
        <authorList>
            <person name="Batty M. E."/>
            <person name="Batty M E."/>
        </authorList>
    </citation>
    <scope>NUCLEOTIDE SEQUENCE [LARGE SCALE GENOMIC DNA]</scope>
    <source>
        <strain evidence="5">Gilliam</strain>
    </source>
</reference>
<sequence>MSNSKFNITISDTVYKRIHELNEEANEQQPLMLRIRVDAGGCSGFIYEYDLVMDYEPGDFIAEKDNAIVVIDSLSQNFINGAIIEYIEELGRSYFKITNPAAQAKCGCGNSFAL</sequence>
<dbReference type="PANTHER" id="PTHR43011">
    <property type="entry name" value="IRON-SULFUR CLUSTER ASSEMBLY 2 HOMOLOG, MITOCHONDRIAL"/>
    <property type="match status" value="1"/>
</dbReference>
<feature type="domain" description="Core" evidence="1">
    <location>
        <begin position="7"/>
        <end position="110"/>
    </location>
</feature>
<dbReference type="PANTHER" id="PTHR43011:SF1">
    <property type="entry name" value="IRON-SULFUR CLUSTER ASSEMBLY 2 HOMOLOG, MITOCHONDRIAL"/>
    <property type="match status" value="1"/>
</dbReference>
<dbReference type="InterPro" id="IPR016092">
    <property type="entry name" value="ATAP"/>
</dbReference>
<dbReference type="Proteomes" id="UP000244959">
    <property type="component" value="Chromosome I"/>
</dbReference>
<evidence type="ECO:0000313" key="4">
    <source>
        <dbReference type="Proteomes" id="UP000033769"/>
    </source>
</evidence>
<dbReference type="PATRIC" id="fig|1359184.3.peg.3166"/>
<evidence type="ECO:0000313" key="2">
    <source>
        <dbReference type="EMBL" id="KJV53413.1"/>
    </source>
</evidence>
<dbReference type="SUPFAM" id="SSF89360">
    <property type="entry name" value="HesB-like domain"/>
    <property type="match status" value="1"/>
</dbReference>
<dbReference type="Proteomes" id="UP000033769">
    <property type="component" value="Unassembled WGS sequence"/>
</dbReference>
<reference evidence="2 4" key="1">
    <citation type="submission" date="2015-02" db="EMBL/GenBank/DDBJ databases">
        <title>Genome Sequencing of Rickettsiales.</title>
        <authorList>
            <person name="Daugherty S.C."/>
            <person name="Su Q."/>
            <person name="Abolude K."/>
            <person name="Beier-Sexton M."/>
            <person name="Carlyon J.A."/>
            <person name="Carter R."/>
            <person name="Day N.P."/>
            <person name="Dumler S.J."/>
            <person name="Dyachenko V."/>
            <person name="Godinez A."/>
            <person name="Kurtti T.J."/>
            <person name="Lichay M."/>
            <person name="Mullins K.E."/>
            <person name="Ott S."/>
            <person name="Pappas-Brown V."/>
            <person name="Paris D.H."/>
            <person name="Patel P."/>
            <person name="Richards A.L."/>
            <person name="Sadzewicz L."/>
            <person name="Sears K."/>
            <person name="Seidman D."/>
            <person name="Sengamalay N."/>
            <person name="Stenos J."/>
            <person name="Tallon L.J."/>
            <person name="Vincent G."/>
            <person name="Fraser C.M."/>
            <person name="Munderloh U."/>
            <person name="Dunning-Hotopp J.C."/>
        </authorList>
    </citation>
    <scope>NUCLEOTIDE SEQUENCE [LARGE SCALE GENOMIC DNA]</scope>
    <source>
        <strain evidence="2 4">Gilliam</strain>
    </source>
</reference>
<dbReference type="GO" id="GO:0016226">
    <property type="term" value="P:iron-sulfur cluster assembly"/>
    <property type="evidence" value="ECO:0007669"/>
    <property type="project" value="InterPro"/>
</dbReference>
<evidence type="ECO:0000313" key="3">
    <source>
        <dbReference type="EMBL" id="SPR11472.1"/>
    </source>
</evidence>
<dbReference type="Pfam" id="PF01521">
    <property type="entry name" value="Fe-S_biosyn"/>
    <property type="match status" value="1"/>
</dbReference>
<dbReference type="GO" id="GO:0005506">
    <property type="term" value="F:iron ion binding"/>
    <property type="evidence" value="ECO:0007669"/>
    <property type="project" value="TreeGrafter"/>
</dbReference>
<organism evidence="2 4">
    <name type="scientific">Orientia tsutsugamushi str. Gilliam</name>
    <dbReference type="NCBI Taxonomy" id="1359184"/>
    <lineage>
        <taxon>Bacteria</taxon>
        <taxon>Pseudomonadati</taxon>
        <taxon>Pseudomonadota</taxon>
        <taxon>Alphaproteobacteria</taxon>
        <taxon>Rickettsiales</taxon>
        <taxon>Rickettsiaceae</taxon>
        <taxon>Rickettsieae</taxon>
        <taxon>Orientia</taxon>
    </lineage>
</organism>